<name>A0A2Z6QBY5_9GLOM</name>
<gene>
    <name evidence="6" type="ORF">RclHR1_13490004</name>
</gene>
<keyword evidence="2" id="KW-0547">Nucleotide-binding</keyword>
<dbReference type="InterPro" id="IPR011009">
    <property type="entry name" value="Kinase-like_dom_sf"/>
</dbReference>
<evidence type="ECO:0000313" key="7">
    <source>
        <dbReference type="Proteomes" id="UP000247702"/>
    </source>
</evidence>
<evidence type="ECO:0000256" key="3">
    <source>
        <dbReference type="ARBA" id="ARBA00022777"/>
    </source>
</evidence>
<dbReference type="InterPro" id="IPR051681">
    <property type="entry name" value="Ser/Thr_Kinases-Pseudokinases"/>
</dbReference>
<protein>
    <recommendedName>
        <fullName evidence="5">Protein kinase domain-containing protein</fullName>
    </recommendedName>
</protein>
<keyword evidence="1" id="KW-0808">Transferase</keyword>
<dbReference type="PROSITE" id="PS50011">
    <property type="entry name" value="PROTEIN_KINASE_DOM"/>
    <property type="match status" value="1"/>
</dbReference>
<dbReference type="InterPro" id="IPR001245">
    <property type="entry name" value="Ser-Thr/Tyr_kinase_cat_dom"/>
</dbReference>
<keyword evidence="4" id="KW-0067">ATP-binding</keyword>
<evidence type="ECO:0000259" key="5">
    <source>
        <dbReference type="PROSITE" id="PS50011"/>
    </source>
</evidence>
<dbReference type="GO" id="GO:0005524">
    <property type="term" value="F:ATP binding"/>
    <property type="evidence" value="ECO:0007669"/>
    <property type="project" value="UniProtKB-KW"/>
</dbReference>
<accession>A0A2Z6QBY5</accession>
<dbReference type="GO" id="GO:0004674">
    <property type="term" value="F:protein serine/threonine kinase activity"/>
    <property type="evidence" value="ECO:0007669"/>
    <property type="project" value="TreeGrafter"/>
</dbReference>
<evidence type="ECO:0000256" key="2">
    <source>
        <dbReference type="ARBA" id="ARBA00022741"/>
    </source>
</evidence>
<evidence type="ECO:0000313" key="6">
    <source>
        <dbReference type="EMBL" id="GBB87025.1"/>
    </source>
</evidence>
<dbReference type="PANTHER" id="PTHR44329">
    <property type="entry name" value="SERINE/THREONINE-PROTEIN KINASE TNNI3K-RELATED"/>
    <property type="match status" value="1"/>
</dbReference>
<dbReference type="Gene3D" id="1.10.510.10">
    <property type="entry name" value="Transferase(Phosphotransferase) domain 1"/>
    <property type="match status" value="1"/>
</dbReference>
<keyword evidence="3" id="KW-0418">Kinase</keyword>
<dbReference type="Pfam" id="PF07714">
    <property type="entry name" value="PK_Tyr_Ser-Thr"/>
    <property type="match status" value="1"/>
</dbReference>
<organism evidence="6 7">
    <name type="scientific">Rhizophagus clarus</name>
    <dbReference type="NCBI Taxonomy" id="94130"/>
    <lineage>
        <taxon>Eukaryota</taxon>
        <taxon>Fungi</taxon>
        <taxon>Fungi incertae sedis</taxon>
        <taxon>Mucoromycota</taxon>
        <taxon>Glomeromycotina</taxon>
        <taxon>Glomeromycetes</taxon>
        <taxon>Glomerales</taxon>
        <taxon>Glomeraceae</taxon>
        <taxon>Rhizophagus</taxon>
    </lineage>
</organism>
<sequence>MDVLVEDIICIQCNQKMVNYSNQLCRKQFLTPTRYSKTRSVQINEINIINDELIDNKTSGNFILDEFIKETQLNSKYCDDFIEWIPLSNLEDVKYSTNGGNSKIYFGTWNLLLNMSLASMASKQFSSSRVALKVINDFDNVNDHILNELKIHHKCRNPRVVPFYGITKAPKGNEYAMVIRLAKHGDLRNYIHKFFPKLTWADRAKILIELSKALNSLHQMNLIHRDFHCKNILVDENDRIFISDFGLCQPIDSEIVSNSIQGVLPYIAPEVLRNNPYTKQSEVYSLSMIMWELTSNKPPFSNNQQHDIYLAFAILDGLRPEIIEGTPDFYADIMKQCWNSDPSKRPDASLLPELFEEMMKLCKMFDDDTFSSNIAFCSSLPQSSNSVTNDSDEPGYVTSASDLGLNMTPTYHHKEENKNNSAADTELLSQPNPITNLNENSVQPKYETRAFDYTLEASKFQNWFIFSISKSR</sequence>
<keyword evidence="7" id="KW-1185">Reference proteome</keyword>
<dbReference type="SUPFAM" id="SSF56112">
    <property type="entry name" value="Protein kinase-like (PK-like)"/>
    <property type="match status" value="1"/>
</dbReference>
<reference evidence="6 7" key="1">
    <citation type="submission" date="2017-11" db="EMBL/GenBank/DDBJ databases">
        <title>The genome of Rhizophagus clarus HR1 reveals common genetic basis of auxotrophy among arbuscular mycorrhizal fungi.</title>
        <authorList>
            <person name="Kobayashi Y."/>
        </authorList>
    </citation>
    <scope>NUCLEOTIDE SEQUENCE [LARGE SCALE GENOMIC DNA]</scope>
    <source>
        <strain evidence="6 7">HR1</strain>
    </source>
</reference>
<dbReference type="PANTHER" id="PTHR44329:SF288">
    <property type="entry name" value="MITOGEN-ACTIVATED PROTEIN KINASE KINASE KINASE 20"/>
    <property type="match status" value="1"/>
</dbReference>
<dbReference type="InterPro" id="IPR000719">
    <property type="entry name" value="Prot_kinase_dom"/>
</dbReference>
<proteinExistence type="predicted"/>
<dbReference type="EMBL" id="BEXD01000390">
    <property type="protein sequence ID" value="GBB87025.1"/>
    <property type="molecule type" value="Genomic_DNA"/>
</dbReference>
<evidence type="ECO:0000256" key="1">
    <source>
        <dbReference type="ARBA" id="ARBA00022679"/>
    </source>
</evidence>
<feature type="domain" description="Protein kinase" evidence="5">
    <location>
        <begin position="90"/>
        <end position="359"/>
    </location>
</feature>
<comment type="caution">
    <text evidence="6">The sequence shown here is derived from an EMBL/GenBank/DDBJ whole genome shotgun (WGS) entry which is preliminary data.</text>
</comment>
<dbReference type="AlphaFoldDB" id="A0A2Z6QBY5"/>
<dbReference type="Proteomes" id="UP000247702">
    <property type="component" value="Unassembled WGS sequence"/>
</dbReference>
<evidence type="ECO:0000256" key="4">
    <source>
        <dbReference type="ARBA" id="ARBA00022840"/>
    </source>
</evidence>
<dbReference type="PRINTS" id="PR00109">
    <property type="entry name" value="TYRKINASE"/>
</dbReference>